<comment type="caution">
    <text evidence="4">The sequence shown here is derived from an EMBL/GenBank/DDBJ whole genome shotgun (WGS) entry which is preliminary data.</text>
</comment>
<keyword evidence="3" id="KW-0472">Membrane</keyword>
<dbReference type="PROSITE" id="PS00409">
    <property type="entry name" value="PROKAR_NTER_METHYL"/>
    <property type="match status" value="1"/>
</dbReference>
<feature type="transmembrane region" description="Helical" evidence="3">
    <location>
        <begin position="12"/>
        <end position="36"/>
    </location>
</feature>
<sequence length="149" mass="17041">MVITLLKNNKGFSLIEVIASVLIITIILLSFFSLLIQTKKTEVRSNETVVATYIAQAVMEEIYYLSTTMDYAQNNETIENLKEHPLKKCPEEYFEDDAHKNTLITTSLAQGYQLTTEFGKGKASVTVHYDGREKAKFENYFIWGNRNAK</sequence>
<organism evidence="4 5">
    <name type="scientific">Metalysinibacillus jejuensis</name>
    <dbReference type="NCBI Taxonomy" id="914327"/>
    <lineage>
        <taxon>Bacteria</taxon>
        <taxon>Bacillati</taxon>
        <taxon>Bacillota</taxon>
        <taxon>Bacilli</taxon>
        <taxon>Bacillales</taxon>
        <taxon>Caryophanaceae</taxon>
        <taxon>Metalysinibacillus</taxon>
    </lineage>
</organism>
<dbReference type="Pfam" id="PF07963">
    <property type="entry name" value="N_methyl"/>
    <property type="match status" value="1"/>
</dbReference>
<reference evidence="4" key="1">
    <citation type="journal article" date="2021" name="PeerJ">
        <title>Extensive microbial diversity within the chicken gut microbiome revealed by metagenomics and culture.</title>
        <authorList>
            <person name="Gilroy R."/>
            <person name="Ravi A."/>
            <person name="Getino M."/>
            <person name="Pursley I."/>
            <person name="Horton D.L."/>
            <person name="Alikhan N.F."/>
            <person name="Baker D."/>
            <person name="Gharbi K."/>
            <person name="Hall N."/>
            <person name="Watson M."/>
            <person name="Adriaenssens E.M."/>
            <person name="Foster-Nyarko E."/>
            <person name="Jarju S."/>
            <person name="Secka A."/>
            <person name="Antonio M."/>
            <person name="Oren A."/>
            <person name="Chaudhuri R.R."/>
            <person name="La Ragione R."/>
            <person name="Hildebrand F."/>
            <person name="Pallen M.J."/>
        </authorList>
    </citation>
    <scope>NUCLEOTIDE SEQUENCE</scope>
    <source>
        <strain evidence="4">CHK160-4876</strain>
    </source>
</reference>
<evidence type="ECO:0000256" key="1">
    <source>
        <dbReference type="ARBA" id="ARBA00004241"/>
    </source>
</evidence>
<dbReference type="GO" id="GO:0030420">
    <property type="term" value="P:establishment of competence for transformation"/>
    <property type="evidence" value="ECO:0007669"/>
    <property type="project" value="UniProtKB-KW"/>
</dbReference>
<protein>
    <submittedName>
        <fullName evidence="4">Prepilin-type N-terminal cleavage/methylation domain-containing protein</fullName>
    </submittedName>
</protein>
<gene>
    <name evidence="4" type="ORF">K8V30_02040</name>
</gene>
<dbReference type="EMBL" id="DYTV01000023">
    <property type="protein sequence ID" value="HJH10469.1"/>
    <property type="molecule type" value="Genomic_DNA"/>
</dbReference>
<evidence type="ECO:0000256" key="3">
    <source>
        <dbReference type="SAM" id="Phobius"/>
    </source>
</evidence>
<evidence type="ECO:0000256" key="2">
    <source>
        <dbReference type="ARBA" id="ARBA00023287"/>
    </source>
</evidence>
<comment type="subcellular location">
    <subcellularLocation>
        <location evidence="1">Cell surface</location>
    </subcellularLocation>
</comment>
<keyword evidence="3" id="KW-0812">Transmembrane</keyword>
<dbReference type="Proteomes" id="UP000700212">
    <property type="component" value="Unassembled WGS sequence"/>
</dbReference>
<evidence type="ECO:0000313" key="4">
    <source>
        <dbReference type="EMBL" id="HJH10469.1"/>
    </source>
</evidence>
<dbReference type="NCBIfam" id="TIGR02532">
    <property type="entry name" value="IV_pilin_GFxxxE"/>
    <property type="match status" value="1"/>
</dbReference>
<dbReference type="GO" id="GO:0009986">
    <property type="term" value="C:cell surface"/>
    <property type="evidence" value="ECO:0007669"/>
    <property type="project" value="UniProtKB-SubCell"/>
</dbReference>
<keyword evidence="3" id="KW-1133">Transmembrane helix</keyword>
<dbReference type="AlphaFoldDB" id="A0A921NB90"/>
<dbReference type="InterPro" id="IPR012902">
    <property type="entry name" value="N_methyl_site"/>
</dbReference>
<accession>A0A921NB90</accession>
<name>A0A921NB90_9BACL</name>
<reference evidence="4" key="2">
    <citation type="submission" date="2021-09" db="EMBL/GenBank/DDBJ databases">
        <authorList>
            <person name="Gilroy R."/>
        </authorList>
    </citation>
    <scope>NUCLEOTIDE SEQUENCE</scope>
    <source>
        <strain evidence="4">CHK160-4876</strain>
    </source>
</reference>
<evidence type="ECO:0000313" key="5">
    <source>
        <dbReference type="Proteomes" id="UP000700212"/>
    </source>
</evidence>
<keyword evidence="2" id="KW-0178">Competence</keyword>
<proteinExistence type="predicted"/>